<evidence type="ECO:0000313" key="3">
    <source>
        <dbReference type="EMBL" id="UOE25501.1"/>
    </source>
</evidence>
<feature type="transmembrane region" description="Helical" evidence="1">
    <location>
        <begin position="115"/>
        <end position="136"/>
    </location>
</feature>
<protein>
    <submittedName>
        <fullName evidence="3">DUF2510 domain-containing protein</fullName>
    </submittedName>
</protein>
<keyword evidence="1" id="KW-1133">Transmembrane helix</keyword>
<dbReference type="InterPro" id="IPR018929">
    <property type="entry name" value="DUF2510"/>
</dbReference>
<feature type="transmembrane region" description="Helical" evidence="1">
    <location>
        <begin position="194"/>
        <end position="213"/>
    </location>
</feature>
<evidence type="ECO:0000313" key="4">
    <source>
        <dbReference type="Proteomes" id="UP000831304"/>
    </source>
</evidence>
<keyword evidence="1" id="KW-0472">Membrane</keyword>
<gene>
    <name evidence="3" type="ORF">MTP13_14335</name>
</gene>
<evidence type="ECO:0000259" key="2">
    <source>
        <dbReference type="Pfam" id="PF10708"/>
    </source>
</evidence>
<dbReference type="RefSeq" id="WP_243568380.1">
    <property type="nucleotide sequence ID" value="NZ_BAAARD010000007.1"/>
</dbReference>
<feature type="transmembrane region" description="Helical" evidence="1">
    <location>
        <begin position="148"/>
        <end position="168"/>
    </location>
</feature>
<keyword evidence="4" id="KW-1185">Reference proteome</keyword>
<feature type="transmembrane region" description="Helical" evidence="1">
    <location>
        <begin position="77"/>
        <end position="103"/>
    </location>
</feature>
<sequence length="220" mass="24235">MHPLPPPHESAAPGWYVDPIANDMLRWWDGADWSETEFKLVETAMKMDLRKAPRPRTDPGDSPRAASEPRASKFTSLAWALLPVQVFLTGLITYVVIAAWTVIGGAYTEGLQVIGFAYLSAQLTIGAFLVGLPLRIAESARRWWFRHALWALALFGLAAVGLLLSFVVGDAGPVHYAETAEWPATDGYGPDTRVFLPSLVVLAFATMHLLPPLRRWRTAA</sequence>
<name>A0ABY4ATK4_9MICO</name>
<dbReference type="EMBL" id="CP094533">
    <property type="protein sequence ID" value="UOE25501.1"/>
    <property type="molecule type" value="Genomic_DNA"/>
</dbReference>
<dbReference type="Proteomes" id="UP000831304">
    <property type="component" value="Chromosome"/>
</dbReference>
<reference evidence="3 4" key="1">
    <citation type="submission" date="2022-03" db="EMBL/GenBank/DDBJ databases">
        <title>Agromyces sp. isolated from the gut of P. brevitarsis seulensis larvae.</title>
        <authorList>
            <person name="Won M."/>
            <person name="Kwon S.-W."/>
        </authorList>
    </citation>
    <scope>NUCLEOTIDE SEQUENCE [LARGE SCALE GENOMIC DNA]</scope>
    <source>
        <strain evidence="3 4">KACC 16215</strain>
    </source>
</reference>
<feature type="domain" description="DUF2510" evidence="2">
    <location>
        <begin position="13"/>
        <end position="35"/>
    </location>
</feature>
<proteinExistence type="predicted"/>
<keyword evidence="1" id="KW-0812">Transmembrane</keyword>
<dbReference type="Pfam" id="PF10708">
    <property type="entry name" value="DUF2510"/>
    <property type="match status" value="1"/>
</dbReference>
<accession>A0ABY4ATK4</accession>
<organism evidence="3 4">
    <name type="scientific">Agromyces soli</name>
    <dbReference type="NCBI Taxonomy" id="659012"/>
    <lineage>
        <taxon>Bacteria</taxon>
        <taxon>Bacillati</taxon>
        <taxon>Actinomycetota</taxon>
        <taxon>Actinomycetes</taxon>
        <taxon>Micrococcales</taxon>
        <taxon>Microbacteriaceae</taxon>
        <taxon>Agromyces</taxon>
    </lineage>
</organism>
<evidence type="ECO:0000256" key="1">
    <source>
        <dbReference type="SAM" id="Phobius"/>
    </source>
</evidence>